<dbReference type="EMBL" id="JBHSXM010000001">
    <property type="protein sequence ID" value="MFC6836862.1"/>
    <property type="molecule type" value="Genomic_DNA"/>
</dbReference>
<dbReference type="GO" id="GO:0016757">
    <property type="term" value="F:glycosyltransferase activity"/>
    <property type="evidence" value="ECO:0007669"/>
    <property type="project" value="UniProtKB-KW"/>
</dbReference>
<keyword evidence="1" id="KW-0808">Transferase</keyword>
<organism evidence="1 2">
    <name type="scientific">Halomarina ordinaria</name>
    <dbReference type="NCBI Taxonomy" id="3033939"/>
    <lineage>
        <taxon>Archaea</taxon>
        <taxon>Methanobacteriati</taxon>
        <taxon>Methanobacteriota</taxon>
        <taxon>Stenosarchaea group</taxon>
        <taxon>Halobacteria</taxon>
        <taxon>Halobacteriales</taxon>
        <taxon>Natronomonadaceae</taxon>
        <taxon>Halomarina</taxon>
    </lineage>
</organism>
<protein>
    <submittedName>
        <fullName evidence="1">Glycosyltransferase</fullName>
        <ecNumber evidence="1">2.4.-.-</ecNumber>
    </submittedName>
</protein>
<proteinExistence type="predicted"/>
<dbReference type="AlphaFoldDB" id="A0ABD5UC84"/>
<dbReference type="Gene3D" id="3.40.50.2000">
    <property type="entry name" value="Glycogen Phosphorylase B"/>
    <property type="match status" value="2"/>
</dbReference>
<keyword evidence="2" id="KW-1185">Reference proteome</keyword>
<comment type="caution">
    <text evidence="1">The sequence shown here is derived from an EMBL/GenBank/DDBJ whole genome shotgun (WGS) entry which is preliminary data.</text>
</comment>
<sequence>MGGHVLWLTPDKPANISVGRRRIAECLEARGFDVTLRGTTPRTLLASVRERDRYDVVVGTTRSGALAGALLRLLGRPLVVDHVDPIRQFEATHPRWLSLPVRVLEACAFRLSTHTLYVYEEEEHRARRHAPAATKADLGVSYERFADPDPAAVERARERLADAGVAPDDRVAVYVGGLEPLYRIEELLAAARYLDGWTLLVLGAGSLEPAVARAARERENVVFLGTVPHEDVPGYLHRAEVGVCLVDDPHTLKVLEYGAAGLSVVQARGRAEARFGEHVTFCDPTPTGVAGGIREAGARRRDADHGPEAFREYVAGFDYDRVAGRYTEVLRTVLGE</sequence>
<gene>
    <name evidence="1" type="ORF">ACFQHK_10090</name>
</gene>
<name>A0ABD5UC84_9EURY</name>
<dbReference type="Proteomes" id="UP001596406">
    <property type="component" value="Unassembled WGS sequence"/>
</dbReference>
<dbReference type="EC" id="2.4.-.-" evidence="1"/>
<evidence type="ECO:0000313" key="1">
    <source>
        <dbReference type="EMBL" id="MFC6836862.1"/>
    </source>
</evidence>
<evidence type="ECO:0000313" key="2">
    <source>
        <dbReference type="Proteomes" id="UP001596406"/>
    </source>
</evidence>
<dbReference type="RefSeq" id="WP_304448536.1">
    <property type="nucleotide sequence ID" value="NZ_JARRAH010000001.1"/>
</dbReference>
<accession>A0ABD5UC84</accession>
<dbReference type="Pfam" id="PF13692">
    <property type="entry name" value="Glyco_trans_1_4"/>
    <property type="match status" value="1"/>
</dbReference>
<keyword evidence="1" id="KW-0328">Glycosyltransferase</keyword>
<dbReference type="SUPFAM" id="SSF53756">
    <property type="entry name" value="UDP-Glycosyltransferase/glycogen phosphorylase"/>
    <property type="match status" value="1"/>
</dbReference>
<dbReference type="PANTHER" id="PTHR45947">
    <property type="entry name" value="SULFOQUINOVOSYL TRANSFERASE SQD2"/>
    <property type="match status" value="1"/>
</dbReference>
<dbReference type="InterPro" id="IPR050194">
    <property type="entry name" value="Glycosyltransferase_grp1"/>
</dbReference>
<dbReference type="PANTHER" id="PTHR45947:SF3">
    <property type="entry name" value="SULFOQUINOVOSYL TRANSFERASE SQD2"/>
    <property type="match status" value="1"/>
</dbReference>
<reference evidence="1 2" key="1">
    <citation type="journal article" date="2019" name="Int. J. Syst. Evol. Microbiol.">
        <title>The Global Catalogue of Microorganisms (GCM) 10K type strain sequencing project: providing services to taxonomists for standard genome sequencing and annotation.</title>
        <authorList>
            <consortium name="The Broad Institute Genomics Platform"/>
            <consortium name="The Broad Institute Genome Sequencing Center for Infectious Disease"/>
            <person name="Wu L."/>
            <person name="Ma J."/>
        </authorList>
    </citation>
    <scope>NUCLEOTIDE SEQUENCE [LARGE SCALE GENOMIC DNA]</scope>
    <source>
        <strain evidence="1 2">PSRA2</strain>
    </source>
</reference>